<dbReference type="PANTHER" id="PTHR33794">
    <property type="entry name" value="BACILLOLYSIN"/>
    <property type="match status" value="1"/>
</dbReference>
<protein>
    <submittedName>
        <fullName evidence="11">Zn-dependent metalloprotease</fullName>
    </submittedName>
</protein>
<sequence length="768" mass="78683">MVLFQRSRKPAVVLGVTSLAAMALAGLGASAAGAAPSAAPPPRPSQAQSKAYAVDSASSLVAGRPSALHASKEDKFTAKPVISEQSGLQYVPYERSYKGLPVVGGDFVVVTDEKGAVKYTSVAQTTAVPDLSTTAKVTAASAGKTANKQLTKVSSATTPTLAVYALNGIPKLAWQTRVSGNKGKEPSSLSVYVDAQSGKVLGTKEHVMAGNGTAAYSGPNPVHLDTTQSGSTYSMKDPNTTNLSCQDAANNTTFSGPDDNWGNGDATNRETGCVDALYSAQTEKHMLTDWLGRNGMDGSGGAWPIRVGLNDENAYYDGSQVQIGHNSANQWIGSIDVVAHEMGHGIDDHTPGGISGSGTQEFVADTFGAATEWYSNQPAPYDTPDFLVGEEINLVGSGPIRNMYNPSALGDPNCYSSSIPGTEVHAAAGPGNHWFYLLSQGSNGNPASPTCNSSTVTGLGIQKAIRIMYNAMLMKTSSSSYLKYRTWTLTAAKNLYPGSCTEFNTVKAAWDAVSVPAQSGDPTCSTSGGVTVTNPGNKTGSVGTALSPFTLTASGGTSPYTWAATGLPAGVTIGSSTGTVSGTPTAGGTFNVTATATASAGGSGSTSFTITVSGGGSTCSGQKLGNPGFETGTAAPWTASTGVVDNDASQPAHGGTWKAWLDGYGQTHTDNLSQSVTIPAGCSATLSFYLHVDSAETTTTTQYDKLTVKAGSTTLATYSNLNKASGYSLKSFNLSSFAGQTVTISFSGSEDVSLQTSFVIDDTGLNLS</sequence>
<feature type="signal peptide" evidence="7">
    <location>
        <begin position="1"/>
        <end position="34"/>
    </location>
</feature>
<dbReference type="PANTHER" id="PTHR33794:SF1">
    <property type="entry name" value="BACILLOLYSIN"/>
    <property type="match status" value="1"/>
</dbReference>
<keyword evidence="5" id="KW-0862">Zinc</keyword>
<evidence type="ECO:0000256" key="1">
    <source>
        <dbReference type="ARBA" id="ARBA00022670"/>
    </source>
</evidence>
<accession>A0A841DNT3</accession>
<proteinExistence type="predicted"/>
<feature type="chain" id="PRO_5032396700" evidence="7">
    <location>
        <begin position="35"/>
        <end position="768"/>
    </location>
</feature>
<evidence type="ECO:0000259" key="10">
    <source>
        <dbReference type="Pfam" id="PF07504"/>
    </source>
</evidence>
<name>A0A841DNT3_9ACTN</name>
<organism evidence="11 12">
    <name type="scientific">Kribbella solani</name>
    <dbReference type="NCBI Taxonomy" id="236067"/>
    <lineage>
        <taxon>Bacteria</taxon>
        <taxon>Bacillati</taxon>
        <taxon>Actinomycetota</taxon>
        <taxon>Actinomycetes</taxon>
        <taxon>Propionibacteriales</taxon>
        <taxon>Kribbellaceae</taxon>
        <taxon>Kribbella</taxon>
    </lineage>
</organism>
<feature type="domain" description="Peptidase M4" evidence="8">
    <location>
        <begin position="210"/>
        <end position="346"/>
    </location>
</feature>
<dbReference type="Pfam" id="PF05345">
    <property type="entry name" value="He_PIG"/>
    <property type="match status" value="1"/>
</dbReference>
<dbReference type="Gene3D" id="3.10.170.10">
    <property type="match status" value="1"/>
</dbReference>
<keyword evidence="1 11" id="KW-0645">Protease</keyword>
<dbReference type="Pfam" id="PF02868">
    <property type="entry name" value="Peptidase_M4_C"/>
    <property type="match status" value="1"/>
</dbReference>
<dbReference type="Gene3D" id="1.10.390.10">
    <property type="entry name" value="Neutral Protease Domain 2"/>
    <property type="match status" value="1"/>
</dbReference>
<keyword evidence="3 7" id="KW-0732">Signal</keyword>
<dbReference type="GO" id="GO:0004222">
    <property type="term" value="F:metalloendopeptidase activity"/>
    <property type="evidence" value="ECO:0007669"/>
    <property type="project" value="InterPro"/>
</dbReference>
<evidence type="ECO:0000256" key="3">
    <source>
        <dbReference type="ARBA" id="ARBA00022729"/>
    </source>
</evidence>
<dbReference type="RefSeq" id="WP_184835968.1">
    <property type="nucleotide sequence ID" value="NZ_BAAAVN010000007.1"/>
</dbReference>
<evidence type="ECO:0000313" key="12">
    <source>
        <dbReference type="Proteomes" id="UP000558997"/>
    </source>
</evidence>
<keyword evidence="6 11" id="KW-0482">Metalloprotease</keyword>
<dbReference type="AlphaFoldDB" id="A0A841DNT3"/>
<evidence type="ECO:0000256" key="7">
    <source>
        <dbReference type="SAM" id="SignalP"/>
    </source>
</evidence>
<dbReference type="SUPFAM" id="SSF55486">
    <property type="entry name" value="Metalloproteases ('zincins'), catalytic domain"/>
    <property type="match status" value="1"/>
</dbReference>
<dbReference type="SUPFAM" id="SSF49313">
    <property type="entry name" value="Cadherin-like"/>
    <property type="match status" value="1"/>
</dbReference>
<dbReference type="InterPro" id="IPR013783">
    <property type="entry name" value="Ig-like_fold"/>
</dbReference>
<dbReference type="InterPro" id="IPR013856">
    <property type="entry name" value="Peptidase_M4_domain"/>
</dbReference>
<dbReference type="InterPro" id="IPR050728">
    <property type="entry name" value="Zinc_Metalloprotease_M4"/>
</dbReference>
<reference evidence="11 12" key="1">
    <citation type="submission" date="2020-08" db="EMBL/GenBank/DDBJ databases">
        <title>Sequencing the genomes of 1000 actinobacteria strains.</title>
        <authorList>
            <person name="Klenk H.-P."/>
        </authorList>
    </citation>
    <scope>NUCLEOTIDE SEQUENCE [LARGE SCALE GENOMIC DNA]</scope>
    <source>
        <strain evidence="11 12">DSM 17294</strain>
    </source>
</reference>
<dbReference type="Gene3D" id="2.60.120.260">
    <property type="entry name" value="Galactose-binding domain-like"/>
    <property type="match status" value="1"/>
</dbReference>
<dbReference type="InterPro" id="IPR011096">
    <property type="entry name" value="FTP_domain"/>
</dbReference>
<evidence type="ECO:0000313" key="11">
    <source>
        <dbReference type="EMBL" id="MBB5980323.1"/>
    </source>
</evidence>
<dbReference type="InterPro" id="IPR027268">
    <property type="entry name" value="Peptidase_M4/M1_CTD_sf"/>
</dbReference>
<dbReference type="InterPro" id="IPR001570">
    <property type="entry name" value="Peptidase_M4_C_domain"/>
</dbReference>
<evidence type="ECO:0000256" key="2">
    <source>
        <dbReference type="ARBA" id="ARBA00022723"/>
    </source>
</evidence>
<gene>
    <name evidence="11" type="ORF">HDA44_003664</name>
</gene>
<evidence type="ECO:0000256" key="5">
    <source>
        <dbReference type="ARBA" id="ARBA00022833"/>
    </source>
</evidence>
<keyword evidence="4" id="KW-0378">Hydrolase</keyword>
<dbReference type="GO" id="GO:0006508">
    <property type="term" value="P:proteolysis"/>
    <property type="evidence" value="ECO:0007669"/>
    <property type="project" value="UniProtKB-KW"/>
</dbReference>
<dbReference type="EMBL" id="JACHNF010000001">
    <property type="protein sequence ID" value="MBB5980323.1"/>
    <property type="molecule type" value="Genomic_DNA"/>
</dbReference>
<evidence type="ECO:0000256" key="6">
    <source>
        <dbReference type="ARBA" id="ARBA00023049"/>
    </source>
</evidence>
<keyword evidence="12" id="KW-1185">Reference proteome</keyword>
<feature type="domain" description="Peptidase M4 C-terminal" evidence="9">
    <location>
        <begin position="360"/>
        <end position="515"/>
    </location>
</feature>
<dbReference type="CDD" id="cd09597">
    <property type="entry name" value="M4_TLP"/>
    <property type="match status" value="1"/>
</dbReference>
<dbReference type="GO" id="GO:0016020">
    <property type="term" value="C:membrane"/>
    <property type="evidence" value="ECO:0007669"/>
    <property type="project" value="InterPro"/>
</dbReference>
<comment type="caution">
    <text evidence="11">The sequence shown here is derived from an EMBL/GenBank/DDBJ whole genome shotgun (WGS) entry which is preliminary data.</text>
</comment>
<dbReference type="Pfam" id="PF01447">
    <property type="entry name" value="Peptidase_M4"/>
    <property type="match status" value="1"/>
</dbReference>
<dbReference type="Pfam" id="PF07504">
    <property type="entry name" value="FTP"/>
    <property type="match status" value="1"/>
</dbReference>
<evidence type="ECO:0000256" key="4">
    <source>
        <dbReference type="ARBA" id="ARBA00022801"/>
    </source>
</evidence>
<dbReference type="CDD" id="cd00146">
    <property type="entry name" value="PKD"/>
    <property type="match status" value="1"/>
</dbReference>
<dbReference type="Proteomes" id="UP000558997">
    <property type="component" value="Unassembled WGS sequence"/>
</dbReference>
<keyword evidence="2" id="KW-0479">Metal-binding</keyword>
<evidence type="ECO:0000259" key="8">
    <source>
        <dbReference type="Pfam" id="PF01447"/>
    </source>
</evidence>
<dbReference type="GO" id="GO:0005509">
    <property type="term" value="F:calcium ion binding"/>
    <property type="evidence" value="ECO:0007669"/>
    <property type="project" value="InterPro"/>
</dbReference>
<evidence type="ECO:0000259" key="9">
    <source>
        <dbReference type="Pfam" id="PF02868"/>
    </source>
</evidence>
<dbReference type="Gene3D" id="3.10.450.490">
    <property type="match status" value="1"/>
</dbReference>
<dbReference type="InterPro" id="IPR015919">
    <property type="entry name" value="Cadherin-like_sf"/>
</dbReference>
<dbReference type="Gene3D" id="2.60.40.10">
    <property type="entry name" value="Immunoglobulins"/>
    <property type="match status" value="1"/>
</dbReference>
<dbReference type="GO" id="GO:0005975">
    <property type="term" value="P:carbohydrate metabolic process"/>
    <property type="evidence" value="ECO:0007669"/>
    <property type="project" value="UniProtKB-ARBA"/>
</dbReference>
<feature type="domain" description="FTP" evidence="10">
    <location>
        <begin position="81"/>
        <end position="118"/>
    </location>
</feature>